<sequence length="89" mass="9908">MTTTTVLRAPRKANETNVPKSTGELVTVNDIAALLGCTWRTVYRMADEGKIPFGLKIGGLRRWHLGEFKEWIAAGAKPVRSRKRGRVEA</sequence>
<dbReference type="AlphaFoldDB" id="A0A8E6EZ97"/>
<dbReference type="KEGG" id="tsph:KIH39_04705"/>
<dbReference type="Pfam" id="PF12728">
    <property type="entry name" value="HTH_17"/>
    <property type="match status" value="1"/>
</dbReference>
<dbReference type="NCBIfam" id="TIGR01764">
    <property type="entry name" value="excise"/>
    <property type="match status" value="1"/>
</dbReference>
<keyword evidence="3" id="KW-1185">Reference proteome</keyword>
<name>A0A8E6EZ97_9BACT</name>
<proteinExistence type="predicted"/>
<dbReference type="InterPro" id="IPR010093">
    <property type="entry name" value="SinI_DNA-bd"/>
</dbReference>
<dbReference type="InterPro" id="IPR041657">
    <property type="entry name" value="HTH_17"/>
</dbReference>
<accession>A0A8E6EZ97</accession>
<dbReference type="Proteomes" id="UP000676194">
    <property type="component" value="Chromosome"/>
</dbReference>
<reference evidence="2" key="1">
    <citation type="submission" date="2021-05" db="EMBL/GenBank/DDBJ databases">
        <title>Complete genome sequence of the cellulolytic planctomycete Telmatocola sphagniphila SP2T and characterization of the first cellulase from planctomycetes.</title>
        <authorList>
            <person name="Rakitin A.L."/>
            <person name="Beletsky A.V."/>
            <person name="Naumoff D.G."/>
            <person name="Kulichevskaya I.S."/>
            <person name="Mardanov A.V."/>
            <person name="Ravin N.V."/>
            <person name="Dedysh S.N."/>
        </authorList>
    </citation>
    <scope>NUCLEOTIDE SEQUENCE</scope>
    <source>
        <strain evidence="2">SP2T</strain>
    </source>
</reference>
<feature type="domain" description="Helix-turn-helix" evidence="1">
    <location>
        <begin position="25"/>
        <end position="74"/>
    </location>
</feature>
<protein>
    <submittedName>
        <fullName evidence="2">Helix-turn-helix domain-containing protein</fullName>
    </submittedName>
</protein>
<dbReference type="InterPro" id="IPR009061">
    <property type="entry name" value="DNA-bd_dom_put_sf"/>
</dbReference>
<organism evidence="2 3">
    <name type="scientific">Telmatocola sphagniphila</name>
    <dbReference type="NCBI Taxonomy" id="1123043"/>
    <lineage>
        <taxon>Bacteria</taxon>
        <taxon>Pseudomonadati</taxon>
        <taxon>Planctomycetota</taxon>
        <taxon>Planctomycetia</taxon>
        <taxon>Gemmatales</taxon>
        <taxon>Gemmataceae</taxon>
    </lineage>
</organism>
<evidence type="ECO:0000259" key="1">
    <source>
        <dbReference type="Pfam" id="PF12728"/>
    </source>
</evidence>
<evidence type="ECO:0000313" key="3">
    <source>
        <dbReference type="Proteomes" id="UP000676194"/>
    </source>
</evidence>
<dbReference type="Gene3D" id="1.10.238.160">
    <property type="match status" value="1"/>
</dbReference>
<evidence type="ECO:0000313" key="2">
    <source>
        <dbReference type="EMBL" id="QVL33221.1"/>
    </source>
</evidence>
<dbReference type="EMBL" id="CP074694">
    <property type="protein sequence ID" value="QVL33221.1"/>
    <property type="molecule type" value="Genomic_DNA"/>
</dbReference>
<dbReference type="SUPFAM" id="SSF46955">
    <property type="entry name" value="Putative DNA-binding domain"/>
    <property type="match status" value="1"/>
</dbReference>
<dbReference type="GO" id="GO:0003677">
    <property type="term" value="F:DNA binding"/>
    <property type="evidence" value="ECO:0007669"/>
    <property type="project" value="InterPro"/>
</dbReference>
<gene>
    <name evidence="2" type="ORF">KIH39_04705</name>
</gene>